<dbReference type="EMBL" id="CP000142">
    <property type="protein sequence ID" value="ABI81776.1"/>
    <property type="molecule type" value="Genomic_DNA"/>
</dbReference>
<dbReference type="KEGG" id="pca:Pcar_3155"/>
<organism evidence="1 2">
    <name type="scientific">Syntrophotalea carbinolica (strain DSM 2380 / NBRC 103641 / GraBd1)</name>
    <name type="common">Pelobacter carbinolicus</name>
    <dbReference type="NCBI Taxonomy" id="338963"/>
    <lineage>
        <taxon>Bacteria</taxon>
        <taxon>Pseudomonadati</taxon>
        <taxon>Thermodesulfobacteriota</taxon>
        <taxon>Desulfuromonadia</taxon>
        <taxon>Desulfuromonadales</taxon>
        <taxon>Syntrophotaleaceae</taxon>
        <taxon>Syntrophotalea</taxon>
    </lineage>
</organism>
<dbReference type="OrthoDB" id="9916902at2"/>
<evidence type="ECO:0000313" key="2">
    <source>
        <dbReference type="Proteomes" id="UP000002534"/>
    </source>
</evidence>
<reference evidence="1 2" key="2">
    <citation type="journal article" date="2012" name="BMC Genomics">
        <title>The genome of Pelobacter carbinolicus reveals surprising metabolic capabilities and physiological features.</title>
        <authorList>
            <person name="Aklujkar M."/>
            <person name="Haveman S.A."/>
            <person name="Didonato R.Jr."/>
            <person name="Chertkov O."/>
            <person name="Han C.S."/>
            <person name="Land M.L."/>
            <person name="Brown P."/>
            <person name="Lovley D.R."/>
        </authorList>
    </citation>
    <scope>NUCLEOTIDE SEQUENCE [LARGE SCALE GENOMIC DNA]</scope>
    <source>
        <strain evidence="2">DSM 2380 / NBRC 103641 / GraBd1</strain>
    </source>
</reference>
<dbReference type="RefSeq" id="WP_011339750.1">
    <property type="nucleotide sequence ID" value="NC_007498.2"/>
</dbReference>
<keyword evidence="2" id="KW-1185">Reference proteome</keyword>
<protein>
    <submittedName>
        <fullName evidence="1">Uncharacterized protein</fullName>
    </submittedName>
</protein>
<dbReference type="AlphaFoldDB" id="Q0C711"/>
<proteinExistence type="predicted"/>
<reference evidence="2" key="1">
    <citation type="submission" date="2005-10" db="EMBL/GenBank/DDBJ databases">
        <title>Complete sequence of Pelobacter carbinolicus DSM 2380.</title>
        <authorList>
            <person name="Copeland A."/>
            <person name="Lucas S."/>
            <person name="Lapidus A."/>
            <person name="Barry K."/>
            <person name="Detter J.C."/>
            <person name="Glavina T."/>
            <person name="Hammon N."/>
            <person name="Israni S."/>
            <person name="Pitluck S."/>
            <person name="Chertkov O."/>
            <person name="Schmutz J."/>
            <person name="Larimer F."/>
            <person name="Land M."/>
            <person name="Kyrpides N."/>
            <person name="Ivanova N."/>
            <person name="Richardson P."/>
        </authorList>
    </citation>
    <scope>NUCLEOTIDE SEQUENCE [LARGE SCALE GENOMIC DNA]</scope>
    <source>
        <strain evidence="2">DSM 2380 / NBRC 103641 / GraBd1</strain>
    </source>
</reference>
<gene>
    <name evidence="1" type="ordered locus">Pcar_3155</name>
</gene>
<sequence length="68" mass="7516">MNALPIHTDTYGAYAYTVYREEGDGQYFMMINGEPYMENGVIFKAGFAEVCAKLEEVKVQKGPGGDEA</sequence>
<dbReference type="HOGENOM" id="CLU_2790244_0_0_7"/>
<accession>Q0C711</accession>
<name>Q0C711_SYNC1</name>
<dbReference type="Proteomes" id="UP000002534">
    <property type="component" value="Chromosome"/>
</dbReference>
<evidence type="ECO:0000313" key="1">
    <source>
        <dbReference type="EMBL" id="ABI81776.1"/>
    </source>
</evidence>